<evidence type="ECO:0000256" key="3">
    <source>
        <dbReference type="ARBA" id="ARBA00022692"/>
    </source>
</evidence>
<dbReference type="InterPro" id="IPR038770">
    <property type="entry name" value="Na+/solute_symporter_sf"/>
</dbReference>
<evidence type="ECO:0000256" key="1">
    <source>
        <dbReference type="ARBA" id="ARBA00004141"/>
    </source>
</evidence>
<feature type="transmembrane region" description="Helical" evidence="7">
    <location>
        <begin position="141"/>
        <end position="163"/>
    </location>
</feature>
<keyword evidence="9" id="KW-1185">Reference proteome</keyword>
<feature type="transmembrane region" description="Helical" evidence="7">
    <location>
        <begin position="49"/>
        <end position="71"/>
    </location>
</feature>
<evidence type="ECO:0000256" key="7">
    <source>
        <dbReference type="SAM" id="Phobius"/>
    </source>
</evidence>
<keyword evidence="5 7" id="KW-1133">Transmembrane helix</keyword>
<evidence type="ECO:0000313" key="8">
    <source>
        <dbReference type="EMBL" id="KAH0620695.1"/>
    </source>
</evidence>
<feature type="transmembrane region" description="Helical" evidence="7">
    <location>
        <begin position="83"/>
        <end position="102"/>
    </location>
</feature>
<dbReference type="Pfam" id="PF01758">
    <property type="entry name" value="SBF"/>
    <property type="match status" value="1"/>
</dbReference>
<keyword evidence="4" id="KW-0813">Transport</keyword>
<dbReference type="Gene3D" id="1.20.1530.20">
    <property type="match status" value="1"/>
</dbReference>
<evidence type="ECO:0000256" key="5">
    <source>
        <dbReference type="ARBA" id="ARBA00022989"/>
    </source>
</evidence>
<gene>
    <name evidence="8" type="ORF">JD844_021380</name>
</gene>
<evidence type="ECO:0000256" key="2">
    <source>
        <dbReference type="ARBA" id="ARBA00006528"/>
    </source>
</evidence>
<protein>
    <recommendedName>
        <fullName evidence="10">Solute carrier family 10 member 1</fullName>
    </recommendedName>
</protein>
<keyword evidence="4" id="KW-0769">Symport</keyword>
<feature type="transmembrane region" description="Helical" evidence="7">
    <location>
        <begin position="209"/>
        <end position="238"/>
    </location>
</feature>
<comment type="subcellular location">
    <subcellularLocation>
        <location evidence="1">Membrane</location>
        <topology evidence="1">Multi-pass membrane protein</topology>
    </subcellularLocation>
</comment>
<dbReference type="PANTHER" id="PTHR10361">
    <property type="entry name" value="SODIUM-BILE ACID COTRANSPORTER"/>
    <property type="match status" value="1"/>
</dbReference>
<comment type="similarity">
    <text evidence="2">Belongs to the bile acid:sodium symporter (BASS) (TC 2.A.28) family.</text>
</comment>
<dbReference type="Proteomes" id="UP000826234">
    <property type="component" value="Unassembled WGS sequence"/>
</dbReference>
<evidence type="ECO:0000256" key="4">
    <source>
        <dbReference type="ARBA" id="ARBA00022847"/>
    </source>
</evidence>
<evidence type="ECO:0000313" key="9">
    <source>
        <dbReference type="Proteomes" id="UP000826234"/>
    </source>
</evidence>
<proteinExistence type="inferred from homology"/>
<organism evidence="8 9">
    <name type="scientific">Phrynosoma platyrhinos</name>
    <name type="common">Desert horned lizard</name>
    <dbReference type="NCBI Taxonomy" id="52577"/>
    <lineage>
        <taxon>Eukaryota</taxon>
        <taxon>Metazoa</taxon>
        <taxon>Chordata</taxon>
        <taxon>Craniata</taxon>
        <taxon>Vertebrata</taxon>
        <taxon>Euteleostomi</taxon>
        <taxon>Lepidosauria</taxon>
        <taxon>Squamata</taxon>
        <taxon>Bifurcata</taxon>
        <taxon>Unidentata</taxon>
        <taxon>Episquamata</taxon>
        <taxon>Toxicofera</taxon>
        <taxon>Iguania</taxon>
        <taxon>Phrynosomatidae</taxon>
        <taxon>Phrynosomatinae</taxon>
        <taxon>Phrynosoma</taxon>
    </lineage>
</organism>
<accession>A0ABQ7STJ4</accession>
<name>A0ABQ7STJ4_PHRPL</name>
<dbReference type="InterPro" id="IPR004710">
    <property type="entry name" value="Bilac:Na_transpt"/>
</dbReference>
<sequence length="273" mass="29790">MAAITTSPTDTGNSTHVSLGHWRLSQMDNVSLLNSSFPLAFGRTATDHALNGLAMVAVFIVMITMGCNLEISKIKAHIRKPKGVAIAVVSQFGIMPLTAFALSKVFQMDPVEALAVLICGCCPGGNLSNILTLLSKGDLNLSIVMTGCSTLLALGMMPLLLYLYTDGNLEGKVPYKEIVFSLFMTMIPCAIGIFLNEKKPQYTRIFVKVSMILLLLMSIPMIVLMVINLGSSILLVILSPRLDQHVLADIHAAILRMLQFTTNHIHWKLHIQL</sequence>
<dbReference type="InterPro" id="IPR002657">
    <property type="entry name" value="BilAc:Na_symport/Acr3"/>
</dbReference>
<feature type="transmembrane region" description="Helical" evidence="7">
    <location>
        <begin position="114"/>
        <end position="134"/>
    </location>
</feature>
<dbReference type="PANTHER" id="PTHR10361:SF40">
    <property type="entry name" value="HEPATIC SODIUM_BILE ACID COTRANSPORTER"/>
    <property type="match status" value="1"/>
</dbReference>
<evidence type="ECO:0000256" key="6">
    <source>
        <dbReference type="ARBA" id="ARBA00023136"/>
    </source>
</evidence>
<keyword evidence="6 7" id="KW-0472">Membrane</keyword>
<dbReference type="EMBL" id="JAIPUX010003289">
    <property type="protein sequence ID" value="KAH0620695.1"/>
    <property type="molecule type" value="Genomic_DNA"/>
</dbReference>
<evidence type="ECO:0008006" key="10">
    <source>
        <dbReference type="Google" id="ProtNLM"/>
    </source>
</evidence>
<keyword evidence="3 7" id="KW-0812">Transmembrane</keyword>
<comment type="caution">
    <text evidence="8">The sequence shown here is derived from an EMBL/GenBank/DDBJ whole genome shotgun (WGS) entry which is preliminary data.</text>
</comment>
<feature type="transmembrane region" description="Helical" evidence="7">
    <location>
        <begin position="178"/>
        <end position="197"/>
    </location>
</feature>
<reference evidence="8 9" key="1">
    <citation type="journal article" date="2022" name="Gigascience">
        <title>A chromosome-level genome assembly and annotation of the desert horned lizard, Phrynosoma platyrhinos, provides insight into chromosomal rearrangements among reptiles.</title>
        <authorList>
            <person name="Koochekian N."/>
            <person name="Ascanio A."/>
            <person name="Farleigh K."/>
            <person name="Card D.C."/>
            <person name="Schield D.R."/>
            <person name="Castoe T.A."/>
            <person name="Jezkova T."/>
        </authorList>
    </citation>
    <scope>NUCLEOTIDE SEQUENCE [LARGE SCALE GENOMIC DNA]</scope>
    <source>
        <strain evidence="8">NK-2021</strain>
    </source>
</reference>